<reference evidence="1 2" key="1">
    <citation type="submission" date="2016-02" db="EMBL/GenBank/DDBJ databases">
        <authorList>
            <consortium name="Pathogen Informatics"/>
        </authorList>
    </citation>
    <scope>NUCLEOTIDE SEQUENCE [LARGE SCALE GENOMIC DNA]</scope>
    <source>
        <strain evidence="1 2">SS999</strain>
    </source>
</reference>
<evidence type="ECO:0000313" key="1">
    <source>
        <dbReference type="EMBL" id="CYX77584.1"/>
    </source>
</evidence>
<dbReference type="RefSeq" id="WP_029175228.1">
    <property type="nucleotide sequence ID" value="NZ_BDMJ01000018.1"/>
</dbReference>
<sequence length="567" mass="66102">MWTKRIGYITEPRKLVDYFLSVGQFHDYLIGSFSYDSQSASLRLTIEEDCLAESHSNEPALVWDLECQGVTNFRMQDMEGLSRWWIYEVLYDGTTCQFQLVNGYFSFSAESFKLGIPHKPTTEGHPAITRLQYDYFLQEFEAGMNVDETAFRFETDNQDILRYIGYSGNEEPYWAGLSDLPDGGRFKTANELFEAKIYDGQSLKERWSEINIYSIHSLPLDDWLSCVPHSVETHVYEPDDEYGLYINGVELDGFIDEDGKPCPSCGKAPCYLDDYDEHFCPYCNSWMTEDLWDRDEVHYFEKRPLEPELLWKPNKMLRFCQVQFLHGEKFYSYYCPDQTINKGDWVEVSVGKQAVKKDVQVVAIFTAPADRPPYPLDKIKTVLGKSREWSEMIAEKLENLLTHGHICDLSEEKIPADSSIAYDLLKTPVGNFWLELDGQPIKMSVIAHYPNLEDTYFVEGSYHLKPFEPDFTDFKRLSICTDIDFRTARLIDNLGGEHQYGNNWQVGDYDIGIVAHPYSYDEEEVDENVLGIPYFREWIEDYQHLPCFSVAWKYYTSDKDLSIWFNV</sequence>
<accession>A0A0M9FJ12</accession>
<evidence type="ECO:0000313" key="2">
    <source>
        <dbReference type="Proteomes" id="UP000075182"/>
    </source>
</evidence>
<protein>
    <submittedName>
        <fullName evidence="1">Uncharacterized protein</fullName>
    </submittedName>
</protein>
<name>A0A0M9FJ12_STRSU</name>
<dbReference type="Proteomes" id="UP000075182">
    <property type="component" value="Unassembled WGS sequence"/>
</dbReference>
<proteinExistence type="predicted"/>
<organism evidence="1 2">
    <name type="scientific">Streptococcus suis</name>
    <dbReference type="NCBI Taxonomy" id="1307"/>
    <lineage>
        <taxon>Bacteria</taxon>
        <taxon>Bacillati</taxon>
        <taxon>Bacillota</taxon>
        <taxon>Bacilli</taxon>
        <taxon>Lactobacillales</taxon>
        <taxon>Streptococcaceae</taxon>
        <taxon>Streptococcus</taxon>
    </lineage>
</organism>
<gene>
    <name evidence="1" type="ORF">ERS132536_01451</name>
</gene>
<dbReference type="AlphaFoldDB" id="A0A0M9FJ12"/>
<dbReference type="PATRIC" id="fig|1307.472.peg.1714"/>
<dbReference type="EMBL" id="FIMD01000011">
    <property type="protein sequence ID" value="CYX77584.1"/>
    <property type="molecule type" value="Genomic_DNA"/>
</dbReference>